<dbReference type="GO" id="GO:0003677">
    <property type="term" value="F:DNA binding"/>
    <property type="evidence" value="ECO:0007669"/>
    <property type="project" value="InterPro"/>
</dbReference>
<reference evidence="2" key="1">
    <citation type="submission" date="2017-12" db="EMBL/GenBank/DDBJ databases">
        <title>Sequencing the genomes of 1000 Actinobacteria strains.</title>
        <authorList>
            <person name="Klenk H.-P."/>
        </authorList>
    </citation>
    <scope>NUCLEOTIDE SEQUENCE [LARGE SCALE GENOMIC DNA]</scope>
    <source>
        <strain evidence="2">DSM 44228</strain>
    </source>
</reference>
<dbReference type="STRING" id="994479.GCA_000194155_04102"/>
<comment type="caution">
    <text evidence="2">The sequence shown here is derived from an EMBL/GenBank/DDBJ whole genome shotgun (WGS) entry which is preliminary data.</text>
</comment>
<proteinExistence type="predicted"/>
<name>A0A2N3XTE3_SACSN</name>
<dbReference type="InterPro" id="IPR010982">
    <property type="entry name" value="Lambda_DNA-bd_dom_sf"/>
</dbReference>
<dbReference type="SUPFAM" id="SSF47413">
    <property type="entry name" value="lambda repressor-like DNA-binding domains"/>
    <property type="match status" value="1"/>
</dbReference>
<dbReference type="OrthoDB" id="3213425at2"/>
<dbReference type="InterPro" id="IPR001387">
    <property type="entry name" value="Cro/C1-type_HTH"/>
</dbReference>
<evidence type="ECO:0000256" key="1">
    <source>
        <dbReference type="SAM" id="MobiDB-lite"/>
    </source>
</evidence>
<organism evidence="2 3">
    <name type="scientific">Saccharopolyspora spinosa</name>
    <dbReference type="NCBI Taxonomy" id="60894"/>
    <lineage>
        <taxon>Bacteria</taxon>
        <taxon>Bacillati</taxon>
        <taxon>Actinomycetota</taxon>
        <taxon>Actinomycetes</taxon>
        <taxon>Pseudonocardiales</taxon>
        <taxon>Pseudonocardiaceae</taxon>
        <taxon>Saccharopolyspora</taxon>
    </lineage>
</organism>
<evidence type="ECO:0008006" key="4">
    <source>
        <dbReference type="Google" id="ProtNLM"/>
    </source>
</evidence>
<evidence type="ECO:0000313" key="3">
    <source>
        <dbReference type="Proteomes" id="UP000233786"/>
    </source>
</evidence>
<dbReference type="AlphaFoldDB" id="A0A2N3XTE3"/>
<dbReference type="EMBL" id="PJNB01000001">
    <property type="protein sequence ID" value="PKW13912.1"/>
    <property type="molecule type" value="Genomic_DNA"/>
</dbReference>
<dbReference type="Proteomes" id="UP000233786">
    <property type="component" value="Unassembled WGS sequence"/>
</dbReference>
<sequence>MAAKVTKLRQVRQMLGWTQGELASHVIRAAEARGIRLGALGTLKGLICGWEQGKLTVSQTYRELLATVYGTTPEALGLAEVWSRNFPIVTWEEIRRGVHPNRGPSPRDPVIGGQLGVSFDRDGVA</sequence>
<dbReference type="RefSeq" id="WP_101376369.1">
    <property type="nucleotide sequence ID" value="NZ_CP061007.1"/>
</dbReference>
<accession>A0A2N3XTE3</accession>
<evidence type="ECO:0000313" key="2">
    <source>
        <dbReference type="EMBL" id="PKW13912.1"/>
    </source>
</evidence>
<feature type="region of interest" description="Disordered" evidence="1">
    <location>
        <begin position="97"/>
        <end position="125"/>
    </location>
</feature>
<dbReference type="CDD" id="cd00093">
    <property type="entry name" value="HTH_XRE"/>
    <property type="match status" value="1"/>
</dbReference>
<dbReference type="Gene3D" id="1.10.260.40">
    <property type="entry name" value="lambda repressor-like DNA-binding domains"/>
    <property type="match status" value="1"/>
</dbReference>
<protein>
    <recommendedName>
        <fullName evidence="4">HTH cro/C1-type domain-containing protein</fullName>
    </recommendedName>
</protein>
<keyword evidence="3" id="KW-1185">Reference proteome</keyword>
<gene>
    <name evidence="2" type="ORF">A8926_1481</name>
</gene>